<gene>
    <name evidence="1" type="ORF">GGQ74_001289</name>
</gene>
<sequence length="376" mass="41759">MIINACADDLCLDFHGIVTVRAAGSTPDVRKALKRAYAPFLREPLQCAESIRIRPFVSQELPPSAFAIPKAQDHFFAITHGSDALVVFPRYGRPDVVIRLSDPMEILHANRPGCASRVLDALYMTIQLALLPRGGTLFKGAATLRDGQCAVLTGVSGAGKTSLLLGLLRDGWDYLSDNTFILHDGVAHLFRSYAVYNIHHLTHMPWVFEHAAAQAVNVPLRRLRSLLHGLLLRCMPPAITRSHKVRRVTDPYLTAEPHQLFPDCKIHQRARPSLWVILSHADHYAFRPLDREEAIVRMEAIQALTHPDREALTHQLGLLGRRREAGCAPVLPANLTGEFRLAELPRNVPIRELHARIGNDIATVLHAHPAPEATTP</sequence>
<dbReference type="SUPFAM" id="SSF53795">
    <property type="entry name" value="PEP carboxykinase-like"/>
    <property type="match status" value="1"/>
</dbReference>
<keyword evidence="2" id="KW-1185">Reference proteome</keyword>
<proteinExistence type="predicted"/>
<dbReference type="Proteomes" id="UP000580856">
    <property type="component" value="Unassembled WGS sequence"/>
</dbReference>
<dbReference type="InterPro" id="IPR027417">
    <property type="entry name" value="P-loop_NTPase"/>
</dbReference>
<dbReference type="AlphaFoldDB" id="A0A846QSM0"/>
<evidence type="ECO:0008006" key="3">
    <source>
        <dbReference type="Google" id="ProtNLM"/>
    </source>
</evidence>
<dbReference type="EMBL" id="JAATJA010000001">
    <property type="protein sequence ID" value="NJB67649.1"/>
    <property type="molecule type" value="Genomic_DNA"/>
</dbReference>
<evidence type="ECO:0000313" key="1">
    <source>
        <dbReference type="EMBL" id="NJB67649.1"/>
    </source>
</evidence>
<dbReference type="Gene3D" id="3.40.50.300">
    <property type="entry name" value="P-loop containing nucleotide triphosphate hydrolases"/>
    <property type="match status" value="1"/>
</dbReference>
<comment type="caution">
    <text evidence="1">The sequence shown here is derived from an EMBL/GenBank/DDBJ whole genome shotgun (WGS) entry which is preliminary data.</text>
</comment>
<protein>
    <recommendedName>
        <fullName evidence="3">Hpr(Ser) kinase/phosphatase</fullName>
    </recommendedName>
</protein>
<name>A0A846QSM0_9BACT</name>
<reference evidence="1 2" key="1">
    <citation type="submission" date="2020-03" db="EMBL/GenBank/DDBJ databases">
        <title>Genomic Encyclopedia of Type Strains, Phase IV (KMG-IV): sequencing the most valuable type-strain genomes for metagenomic binning, comparative biology and taxonomic classification.</title>
        <authorList>
            <person name="Goeker M."/>
        </authorList>
    </citation>
    <scope>NUCLEOTIDE SEQUENCE [LARGE SCALE GENOMIC DNA]</scope>
    <source>
        <strain evidence="1 2">DSM 24233</strain>
    </source>
</reference>
<dbReference type="RefSeq" id="WP_167940686.1">
    <property type="nucleotide sequence ID" value="NZ_JAATJA010000001.1"/>
</dbReference>
<evidence type="ECO:0000313" key="2">
    <source>
        <dbReference type="Proteomes" id="UP000580856"/>
    </source>
</evidence>
<organism evidence="1 2">
    <name type="scientific">Desulfobaculum xiamenense</name>
    <dbReference type="NCBI Taxonomy" id="995050"/>
    <lineage>
        <taxon>Bacteria</taxon>
        <taxon>Pseudomonadati</taxon>
        <taxon>Thermodesulfobacteriota</taxon>
        <taxon>Desulfovibrionia</taxon>
        <taxon>Desulfovibrionales</taxon>
        <taxon>Desulfovibrionaceae</taxon>
        <taxon>Desulfobaculum</taxon>
    </lineage>
</organism>
<accession>A0A846QSM0</accession>